<evidence type="ECO:0000313" key="2">
    <source>
        <dbReference type="EMBL" id="KZN48589.1"/>
    </source>
</evidence>
<evidence type="ECO:0000256" key="1">
    <source>
        <dbReference type="SAM" id="SignalP"/>
    </source>
</evidence>
<dbReference type="RefSeq" id="WP_063364495.1">
    <property type="nucleotide sequence ID" value="NZ_AQHB01000041.1"/>
</dbReference>
<gene>
    <name evidence="2" type="ORF">N475_06055</name>
</gene>
<proteinExistence type="predicted"/>
<sequence>MMLRVILLLFIFLCGSSFASKQVAPKPNFEKLMQGVWAESYNEDGKILSYMAYLPEGRFHAFGYLENDIRSYWFADGVWKMVGEKSCIIFTFDSFGITNKDELDCVTVISVNDTTLVYRDDKNNSINTLKRVSTGFIE</sequence>
<dbReference type="Proteomes" id="UP000076643">
    <property type="component" value="Unassembled WGS sequence"/>
</dbReference>
<evidence type="ECO:0008006" key="4">
    <source>
        <dbReference type="Google" id="ProtNLM"/>
    </source>
</evidence>
<feature type="signal peptide" evidence="1">
    <location>
        <begin position="1"/>
        <end position="19"/>
    </location>
</feature>
<protein>
    <recommendedName>
        <fullName evidence="4">Lipocalin-like domain-containing protein</fullName>
    </recommendedName>
</protein>
<keyword evidence="3" id="KW-1185">Reference proteome</keyword>
<dbReference type="AlphaFoldDB" id="A0A161XYY8"/>
<reference evidence="2 3" key="1">
    <citation type="submission" date="2013-07" db="EMBL/GenBank/DDBJ databases">
        <title>Comparative Genomic and Metabolomic Analysis of Twelve Strains of Pseudoalteromonas luteoviolacea.</title>
        <authorList>
            <person name="Vynne N.G."/>
            <person name="Mansson M."/>
            <person name="Gram L."/>
        </authorList>
    </citation>
    <scope>NUCLEOTIDE SEQUENCE [LARGE SCALE GENOMIC DNA]</scope>
    <source>
        <strain evidence="2 3">DSM 6061</strain>
    </source>
</reference>
<feature type="chain" id="PRO_5007829370" description="Lipocalin-like domain-containing protein" evidence="1">
    <location>
        <begin position="20"/>
        <end position="138"/>
    </location>
</feature>
<dbReference type="PATRIC" id="fig|1365250.3.peg.61"/>
<accession>A0A161XYY8</accession>
<comment type="caution">
    <text evidence="2">The sequence shown here is derived from an EMBL/GenBank/DDBJ whole genome shotgun (WGS) entry which is preliminary data.</text>
</comment>
<keyword evidence="1" id="KW-0732">Signal</keyword>
<name>A0A161XYY8_9GAMM</name>
<evidence type="ECO:0000313" key="3">
    <source>
        <dbReference type="Proteomes" id="UP000076643"/>
    </source>
</evidence>
<dbReference type="EMBL" id="AUYB01000002">
    <property type="protein sequence ID" value="KZN48589.1"/>
    <property type="molecule type" value="Genomic_DNA"/>
</dbReference>
<organism evidence="2 3">
    <name type="scientific">Pseudoalteromonas luteoviolacea DSM 6061</name>
    <dbReference type="NCBI Taxonomy" id="1365250"/>
    <lineage>
        <taxon>Bacteria</taxon>
        <taxon>Pseudomonadati</taxon>
        <taxon>Pseudomonadota</taxon>
        <taxon>Gammaproteobacteria</taxon>
        <taxon>Alteromonadales</taxon>
        <taxon>Pseudoalteromonadaceae</taxon>
        <taxon>Pseudoalteromonas</taxon>
    </lineage>
</organism>